<evidence type="ECO:0000313" key="3">
    <source>
        <dbReference type="Proteomes" id="UP000008963"/>
    </source>
</evidence>
<dbReference type="STRING" id="862908.BMS_1192"/>
<dbReference type="HOGENOM" id="CLU_1370534_0_0_7"/>
<keyword evidence="3" id="KW-1185">Reference proteome</keyword>
<dbReference type="Gene3D" id="3.40.50.11550">
    <property type="match status" value="1"/>
</dbReference>
<feature type="domain" description="Haem-binding uptake Tiki superfamily ChaN" evidence="1">
    <location>
        <begin position="29"/>
        <end position="127"/>
    </location>
</feature>
<sequence>MKRYFLAIIMLISFSSIAKDLSSFYLESRTRILLAGERHINDQARDIFSESLEDFKRRGGDTLGLEMVESHKQFLLDNFLQKRENSEFKLYEYLRVRWQYNTENYMKLITRARSLDLKLLAIDLDKRKRPAETALYPVPPEISKVRAAREAHMAKVLCQAEFQRIVIIIGSFHALDKFLPTALRKECYAESESINLSKL</sequence>
<protein>
    <submittedName>
        <fullName evidence="2">Exported protein</fullName>
    </submittedName>
</protein>
<organism evidence="2 3">
    <name type="scientific">Halobacteriovorax marinus (strain ATCC BAA-682 / DSM 15412 / SJ)</name>
    <name type="common">Bacteriovorax marinus</name>
    <dbReference type="NCBI Taxonomy" id="862908"/>
    <lineage>
        <taxon>Bacteria</taxon>
        <taxon>Pseudomonadati</taxon>
        <taxon>Bdellovibrionota</taxon>
        <taxon>Bacteriovoracia</taxon>
        <taxon>Bacteriovoracales</taxon>
        <taxon>Halobacteriovoraceae</taxon>
        <taxon>Halobacteriovorax</taxon>
    </lineage>
</organism>
<dbReference type="Proteomes" id="UP000008963">
    <property type="component" value="Chromosome"/>
</dbReference>
<dbReference type="Pfam" id="PF04187">
    <property type="entry name" value="Cofac_haem_bdg"/>
    <property type="match status" value="1"/>
</dbReference>
<dbReference type="SUPFAM" id="SSF159501">
    <property type="entry name" value="EreA/ChaN-like"/>
    <property type="match status" value="1"/>
</dbReference>
<name>E1WYX3_HALMS</name>
<dbReference type="OrthoDB" id="5296546at2"/>
<dbReference type="RefSeq" id="WP_014243854.1">
    <property type="nucleotide sequence ID" value="NC_016620.1"/>
</dbReference>
<proteinExistence type="predicted"/>
<gene>
    <name evidence="2" type="ordered locus">BMS_1192</name>
</gene>
<evidence type="ECO:0000259" key="1">
    <source>
        <dbReference type="Pfam" id="PF04187"/>
    </source>
</evidence>
<dbReference type="AlphaFoldDB" id="E1WYX3"/>
<dbReference type="PATRIC" id="fig|862908.3.peg.1135"/>
<reference evidence="3" key="1">
    <citation type="journal article" date="2013" name="ISME J.">
        <title>A small predatory core genome in the divergent marine Bacteriovorax marinus SJ and the terrestrial Bdellovibrio bacteriovorus.</title>
        <authorList>
            <person name="Crossman L.C."/>
            <person name="Chen H."/>
            <person name="Cerdeno-Tarraga A.M."/>
            <person name="Brooks K."/>
            <person name="Quail M.A."/>
            <person name="Pineiro S.A."/>
            <person name="Hobley L."/>
            <person name="Sockett R.E."/>
            <person name="Bentley S.D."/>
            <person name="Parkhill J."/>
            <person name="Williams H.N."/>
            <person name="Stine O.C."/>
        </authorList>
    </citation>
    <scope>NUCLEOTIDE SEQUENCE [LARGE SCALE GENOMIC DNA]</scope>
    <source>
        <strain evidence="3">ATCC BAA-682 / DSM 15412 / SJ</strain>
    </source>
</reference>
<dbReference type="InterPro" id="IPR007314">
    <property type="entry name" value="Cofac_haem-bd_dom"/>
</dbReference>
<evidence type="ECO:0000313" key="2">
    <source>
        <dbReference type="EMBL" id="CBW26070.1"/>
    </source>
</evidence>
<dbReference type="EMBL" id="FQ312005">
    <property type="protein sequence ID" value="CBW26070.1"/>
    <property type="molecule type" value="Genomic_DNA"/>
</dbReference>
<accession>E1WYX3</accession>
<dbReference type="KEGG" id="bmx:BMS_1192"/>